<dbReference type="EMBL" id="VXIV02003269">
    <property type="protein sequence ID" value="KAF6018898.1"/>
    <property type="molecule type" value="Genomic_DNA"/>
</dbReference>
<keyword evidence="6" id="KW-1185">Reference proteome</keyword>
<organism evidence="5 6">
    <name type="scientific">Bugula neritina</name>
    <name type="common">Brown bryozoan</name>
    <name type="synonym">Sertularia neritina</name>
    <dbReference type="NCBI Taxonomy" id="10212"/>
    <lineage>
        <taxon>Eukaryota</taxon>
        <taxon>Metazoa</taxon>
        <taxon>Spiralia</taxon>
        <taxon>Lophotrochozoa</taxon>
        <taxon>Bryozoa</taxon>
        <taxon>Gymnolaemata</taxon>
        <taxon>Cheilostomatida</taxon>
        <taxon>Flustrina</taxon>
        <taxon>Buguloidea</taxon>
        <taxon>Bugulidae</taxon>
        <taxon>Bugula</taxon>
    </lineage>
</organism>
<dbReference type="SMART" id="SM00320">
    <property type="entry name" value="WD40"/>
    <property type="match status" value="3"/>
</dbReference>
<dbReference type="AlphaFoldDB" id="A0A7J7J099"/>
<dbReference type="InterPro" id="IPR015943">
    <property type="entry name" value="WD40/YVTN_repeat-like_dom_sf"/>
</dbReference>
<name>A0A7J7J099_BUGNE</name>
<keyword evidence="2" id="KW-0158">Chromosome</keyword>
<dbReference type="Proteomes" id="UP000593567">
    <property type="component" value="Unassembled WGS sequence"/>
</dbReference>
<evidence type="ECO:0000313" key="6">
    <source>
        <dbReference type="Proteomes" id="UP000593567"/>
    </source>
</evidence>
<dbReference type="Gene3D" id="2.130.10.10">
    <property type="entry name" value="YVTN repeat-like/Quinoprotein amine dehydrogenase"/>
    <property type="match status" value="1"/>
</dbReference>
<dbReference type="OrthoDB" id="7318948at2759"/>
<dbReference type="InterPro" id="IPR036322">
    <property type="entry name" value="WD40_repeat_dom_sf"/>
</dbReference>
<comment type="caution">
    <text evidence="5">The sequence shown here is derived from an EMBL/GenBank/DDBJ whole genome shotgun (WGS) entry which is preliminary data.</text>
</comment>
<accession>A0A7J7J099</accession>
<dbReference type="Pfam" id="PF23215">
    <property type="entry name" value="WD_LRWD1"/>
    <property type="match status" value="1"/>
</dbReference>
<reference evidence="5" key="1">
    <citation type="submission" date="2020-06" db="EMBL/GenBank/DDBJ databases">
        <title>Draft genome of Bugula neritina, a colonial animal packing powerful symbionts and potential medicines.</title>
        <authorList>
            <person name="Rayko M."/>
        </authorList>
    </citation>
    <scope>NUCLEOTIDE SEQUENCE [LARGE SCALE GENOMIC DNA]</scope>
    <source>
        <strain evidence="5">Kwan_BN1</strain>
    </source>
</reference>
<comment type="subcellular location">
    <subcellularLocation>
        <location evidence="1">Chromosome</location>
    </subcellularLocation>
</comment>
<evidence type="ECO:0000259" key="4">
    <source>
        <dbReference type="Pfam" id="PF23215"/>
    </source>
</evidence>
<feature type="domain" description="Leucine-rich repeat and WD repeat-containing protein 1 WD" evidence="4">
    <location>
        <begin position="9"/>
        <end position="307"/>
    </location>
</feature>
<dbReference type="InterPro" id="IPR056160">
    <property type="entry name" value="WD_LRWD1"/>
</dbReference>
<dbReference type="GO" id="GO:0071169">
    <property type="term" value="P:establishment of protein localization to chromatin"/>
    <property type="evidence" value="ECO:0007669"/>
    <property type="project" value="TreeGrafter"/>
</dbReference>
<keyword evidence="3" id="KW-0433">Leucine-rich repeat</keyword>
<dbReference type="SUPFAM" id="SSF50978">
    <property type="entry name" value="WD40 repeat-like"/>
    <property type="match status" value="1"/>
</dbReference>
<dbReference type="PANTHER" id="PTHR24370">
    <property type="entry name" value="OPTICIN"/>
    <property type="match status" value="1"/>
</dbReference>
<evidence type="ECO:0000256" key="1">
    <source>
        <dbReference type="ARBA" id="ARBA00004286"/>
    </source>
</evidence>
<evidence type="ECO:0000313" key="5">
    <source>
        <dbReference type="EMBL" id="KAF6018898.1"/>
    </source>
</evidence>
<evidence type="ECO:0000256" key="2">
    <source>
        <dbReference type="ARBA" id="ARBA00022454"/>
    </source>
</evidence>
<sequence>MRISIFDVLWCTVQFADKVNTNVLAAAGAEGRVTLIHPAKNKMFAHLPVFKKAYISCLRLHPANPNWLFCGADHGKIALIDTGLTGAVNYEISWQKVKLFHCTGTDIIQMVCKDNFLISAAQKGCYVWKMKNVHKDREDQPHDCQLVFPGSSSADNYCDGISLLDDSTVAVKFSKSASIFLWSLSVLSKKLTPVINIKPDLILPWVKTSEIYIDITSRDGLLVAGDHKGNILLYSIGEFLKNKSAYGDTETARCTLLWPSLKPDTSDPINKRLKKIDTPPLINHAQLSPDMKYLVACTDNNLVCIWSK</sequence>
<evidence type="ECO:0000256" key="3">
    <source>
        <dbReference type="ARBA" id="ARBA00022614"/>
    </source>
</evidence>
<dbReference type="GO" id="GO:0003682">
    <property type="term" value="F:chromatin binding"/>
    <property type="evidence" value="ECO:0007669"/>
    <property type="project" value="TreeGrafter"/>
</dbReference>
<dbReference type="PANTHER" id="PTHR24370:SF10">
    <property type="entry name" value="LEUCINE-RICH REPEAT AND WD REPEAT-CONTAINING PROTEIN 1"/>
    <property type="match status" value="1"/>
</dbReference>
<gene>
    <name evidence="5" type="ORF">EB796_022783</name>
</gene>
<dbReference type="GO" id="GO:0005664">
    <property type="term" value="C:nuclear origin of replication recognition complex"/>
    <property type="evidence" value="ECO:0007669"/>
    <property type="project" value="TreeGrafter"/>
</dbReference>
<proteinExistence type="predicted"/>
<protein>
    <recommendedName>
        <fullName evidence="4">Leucine-rich repeat and WD repeat-containing protein 1 WD domain-containing protein</fullName>
    </recommendedName>
</protein>
<dbReference type="InterPro" id="IPR001680">
    <property type="entry name" value="WD40_rpt"/>
</dbReference>
<dbReference type="GO" id="GO:0006325">
    <property type="term" value="P:chromatin organization"/>
    <property type="evidence" value="ECO:0007669"/>
    <property type="project" value="TreeGrafter"/>
</dbReference>
<dbReference type="InterPro" id="IPR052489">
    <property type="entry name" value="LRWD1"/>
</dbReference>